<feature type="compositionally biased region" description="Basic residues" evidence="2">
    <location>
        <begin position="669"/>
        <end position="689"/>
    </location>
</feature>
<feature type="region of interest" description="Disordered" evidence="2">
    <location>
        <begin position="1228"/>
        <end position="1262"/>
    </location>
</feature>
<dbReference type="PANTHER" id="PTHR23159:SF60">
    <property type="entry name" value="SPINDLE ASSEMBLY ABNORMAL PROTEIN 4"/>
    <property type="match status" value="1"/>
</dbReference>
<feature type="region of interest" description="Disordered" evidence="2">
    <location>
        <begin position="1"/>
        <end position="66"/>
    </location>
</feature>
<feature type="coiled-coil region" evidence="1">
    <location>
        <begin position="176"/>
        <end position="203"/>
    </location>
</feature>
<feature type="compositionally biased region" description="Basic and acidic residues" evidence="2">
    <location>
        <begin position="650"/>
        <end position="668"/>
    </location>
</feature>
<gene>
    <name evidence="3" type="ORF">TrST_g3266</name>
</gene>
<name>A0A9W7BWY4_9STRA</name>
<comment type="caution">
    <text evidence="3">The sequence shown here is derived from an EMBL/GenBank/DDBJ whole genome shotgun (WGS) entry which is preliminary data.</text>
</comment>
<dbReference type="EMBL" id="BRXY01000438">
    <property type="protein sequence ID" value="GMH95169.1"/>
    <property type="molecule type" value="Genomic_DNA"/>
</dbReference>
<dbReference type="OrthoDB" id="10422121at2759"/>
<feature type="region of interest" description="Disordered" evidence="2">
    <location>
        <begin position="600"/>
        <end position="694"/>
    </location>
</feature>
<feature type="region of interest" description="Disordered" evidence="2">
    <location>
        <begin position="1036"/>
        <end position="1059"/>
    </location>
</feature>
<evidence type="ECO:0000313" key="4">
    <source>
        <dbReference type="Proteomes" id="UP001165085"/>
    </source>
</evidence>
<organism evidence="3 4">
    <name type="scientific">Triparma strigata</name>
    <dbReference type="NCBI Taxonomy" id="1606541"/>
    <lineage>
        <taxon>Eukaryota</taxon>
        <taxon>Sar</taxon>
        <taxon>Stramenopiles</taxon>
        <taxon>Ochrophyta</taxon>
        <taxon>Bolidophyceae</taxon>
        <taxon>Parmales</taxon>
        <taxon>Triparmaceae</taxon>
        <taxon>Triparma</taxon>
    </lineage>
</organism>
<sequence length="1286" mass="142777">MSINSNQSSRVSALLERVSTRRNSRNATIANERADETSGSGYSEELFEEEEEVKDSEIQQGSHDHEGSRIIRVSNNRPPSIFAICLAHEQPSRENTTPNVSNMNTTGAKMNNTSRKNSFSTINTNETPLASNIRSHNPNVDAPKPAYSANPTAQTSSNLTECEDLKIRLLATTSDKNKLVTDLESAHRQIEDLRNSQNKLKIRNERQVKVLNSTIASLRSERDAALTSQRDTEHALETSKKLVQQLQCTLDDQNATLQSMKQSHFLADKNAKDIISTERRIAFDQIKEADTRVSIAMEQLDDTRAGYAVKESNWEDQKAVFQNALDDSLNRCVSLQQEVASLKTFNDTLKGRVDAHSEREHEIRDDLHSRMKLQLEAESKAVKQIAEADRCKQEVLAVRAETEKVITTYKQSIDFEQNRAKLAEDHLHGTMKDFAVIRTNMAKEISVLASDRESAISSLHAIQDRLELTEERCGAFQKQLTSARGELANTNRTLAEVSNVHSAMNPLIKAPSKPPPLHNIAVRELTDVTIAEQQELRRRAEERLGEKKELEALRKEKMRYAEREQELEAVRTERAEFEVLMEERFAEFERKQKEGHLMIESSGASSGSATTSASSSRSASPESVKSSRAIASVDGGGSSKGSGKKKRRVEMKIEDAARVVVEREEERHHHSQHHGQHHGQHHKHHKLHHSAQQDETSAFEIAELKSQLEAARTTILEYEEKLNISTTEIHHFRKMSTAGKEEMERLKASRTMTAEQEEVAENERLTREHEEEVERLREEQEKFRRKSVLHVGMGDRHKRDAEKYKQEREVLEKRKEETERELGKARERANTLGKEWEAKHSTALEEVAQHKSGLDQVRREKEELQNSVKSLANEKTMLLNERGMLAGKIEDGSREIARLGEKVKEIKAQKEAAEKAKRDADRGLKDLKVELAGKNDEVEEEREKAAREIGAEKSKAEGWKRKVTELEEKVRAVDDVKEKLEEAEDDLRRAKRERDGLKDKVEGLKKRNAGLVQEMEEGAAGGRVSLVNVNAVSSGSVGGAEAARGGGSGGGSGSTSMSASKTELPFNALTIKTLSTALQQAEGEVASLRSSLTGAQNREAVAKKHLSSSLHALAKVEGQLNALKSNPVGRDASLANASVKTLKAQLAAAQVEVGELKKQLLSERSQHDKDISQLGKRLGQRAVEARKMRPVRGSSGVENVPVVNLNSSITLSDLKQGMAGIPITVVTPLRGGGGSEGGSTGSSSGRGRGGFNISPSPVGSVSVERSKGLIAEHQRLIDEMSNTLSL</sequence>
<feature type="compositionally biased region" description="Polar residues" evidence="2">
    <location>
        <begin position="93"/>
        <end position="117"/>
    </location>
</feature>
<feature type="coiled-coil region" evidence="1">
    <location>
        <begin position="1071"/>
        <end position="1098"/>
    </location>
</feature>
<feature type="compositionally biased region" description="Polar residues" evidence="2">
    <location>
        <begin position="1"/>
        <end position="11"/>
    </location>
</feature>
<proteinExistence type="predicted"/>
<feature type="compositionally biased region" description="Acidic residues" evidence="2">
    <location>
        <begin position="45"/>
        <end position="54"/>
    </location>
</feature>
<feature type="region of interest" description="Disordered" evidence="2">
    <location>
        <begin position="92"/>
        <end position="117"/>
    </location>
</feature>
<evidence type="ECO:0000313" key="3">
    <source>
        <dbReference type="EMBL" id="GMH95169.1"/>
    </source>
</evidence>
<feature type="compositionally biased region" description="Gly residues" evidence="2">
    <location>
        <begin position="1230"/>
        <end position="1250"/>
    </location>
</feature>
<feature type="compositionally biased region" description="Basic and acidic residues" evidence="2">
    <location>
        <begin position="761"/>
        <end position="773"/>
    </location>
</feature>
<dbReference type="Proteomes" id="UP001165085">
    <property type="component" value="Unassembled WGS sequence"/>
</dbReference>
<feature type="compositionally biased region" description="Low complexity" evidence="2">
    <location>
        <begin position="600"/>
        <end position="629"/>
    </location>
</feature>
<feature type="region of interest" description="Disordered" evidence="2">
    <location>
        <begin position="750"/>
        <end position="773"/>
    </location>
</feature>
<keyword evidence="1" id="KW-0175">Coiled coil</keyword>
<accession>A0A9W7BWY4</accession>
<dbReference type="PANTHER" id="PTHR23159">
    <property type="entry name" value="CENTROSOMAL PROTEIN 2"/>
    <property type="match status" value="1"/>
</dbReference>
<reference evidence="4" key="1">
    <citation type="journal article" date="2023" name="Commun. Biol.">
        <title>Genome analysis of Parmales, the sister group of diatoms, reveals the evolutionary specialization of diatoms from phago-mixotrophs to photoautotrophs.</title>
        <authorList>
            <person name="Ban H."/>
            <person name="Sato S."/>
            <person name="Yoshikawa S."/>
            <person name="Yamada K."/>
            <person name="Nakamura Y."/>
            <person name="Ichinomiya M."/>
            <person name="Sato N."/>
            <person name="Blanc-Mathieu R."/>
            <person name="Endo H."/>
            <person name="Kuwata A."/>
            <person name="Ogata H."/>
        </authorList>
    </citation>
    <scope>NUCLEOTIDE SEQUENCE [LARGE SCALE GENOMIC DNA]</scope>
    <source>
        <strain evidence="4">NIES 3701</strain>
    </source>
</reference>
<evidence type="ECO:0000256" key="2">
    <source>
        <dbReference type="SAM" id="MobiDB-lite"/>
    </source>
</evidence>
<keyword evidence="4" id="KW-1185">Reference proteome</keyword>
<feature type="coiled-coil region" evidence="1">
    <location>
        <begin position="530"/>
        <end position="573"/>
    </location>
</feature>
<evidence type="ECO:0000256" key="1">
    <source>
        <dbReference type="SAM" id="Coils"/>
    </source>
</evidence>
<protein>
    <submittedName>
        <fullName evidence="3">Uncharacterized protein</fullName>
    </submittedName>
</protein>
<feature type="compositionally biased region" description="Gly residues" evidence="2">
    <location>
        <begin position="1044"/>
        <end position="1053"/>
    </location>
</feature>